<dbReference type="Proteomes" id="UP000321274">
    <property type="component" value="Unassembled WGS sequence"/>
</dbReference>
<name>A0A1R7QGV3_ACIJO</name>
<evidence type="ECO:0000313" key="4">
    <source>
        <dbReference type="Proteomes" id="UP000321274"/>
    </source>
</evidence>
<organism evidence="2 3">
    <name type="scientific">Acinetobacter johnsonii</name>
    <dbReference type="NCBI Taxonomy" id="40214"/>
    <lineage>
        <taxon>Bacteria</taxon>
        <taxon>Pseudomonadati</taxon>
        <taxon>Pseudomonadota</taxon>
        <taxon>Gammaproteobacteria</taxon>
        <taxon>Moraxellales</taxon>
        <taxon>Moraxellaceae</taxon>
        <taxon>Acinetobacter</taxon>
    </lineage>
</organism>
<reference evidence="1 4" key="2">
    <citation type="submission" date="2019-07" db="EMBL/GenBank/DDBJ databases">
        <title>Whole genome shotgun sequence of Acinetobacter johnsonii NBRC 102197.</title>
        <authorList>
            <person name="Hosoyama A."/>
            <person name="Uohara A."/>
            <person name="Ohji S."/>
            <person name="Ichikawa N."/>
        </authorList>
    </citation>
    <scope>NUCLEOTIDE SEQUENCE [LARGE SCALE GENOMIC DNA]</scope>
    <source>
        <strain evidence="1 4">NBRC 102197</strain>
    </source>
</reference>
<dbReference type="EMBL" id="FUUY01000014">
    <property type="protein sequence ID" value="SJX23502.1"/>
    <property type="molecule type" value="Genomic_DNA"/>
</dbReference>
<evidence type="ECO:0000313" key="1">
    <source>
        <dbReference type="EMBL" id="GEK45684.1"/>
    </source>
</evidence>
<dbReference type="Pfam" id="PF05930">
    <property type="entry name" value="Phage_AlpA"/>
    <property type="match status" value="1"/>
</dbReference>
<protein>
    <submittedName>
        <fullName evidence="2">Prophage CP4-57 regulatory protein (AlpA)</fullName>
    </submittedName>
</protein>
<evidence type="ECO:0000313" key="2">
    <source>
        <dbReference type="EMBL" id="SJX23502.1"/>
    </source>
</evidence>
<dbReference type="AlphaFoldDB" id="A0A1R7QGV3"/>
<proteinExistence type="predicted"/>
<reference evidence="2 3" key="1">
    <citation type="submission" date="2017-02" db="EMBL/GenBank/DDBJ databases">
        <authorList>
            <person name="Peterson S.W."/>
        </authorList>
    </citation>
    <scope>NUCLEOTIDE SEQUENCE [LARGE SCALE GENOMIC DNA]</scope>
    <source>
        <strain evidence="2">C6</strain>
    </source>
</reference>
<dbReference type="EMBL" id="BJUJ01000165">
    <property type="protein sequence ID" value="GEK45684.1"/>
    <property type="molecule type" value="Genomic_DNA"/>
</dbReference>
<gene>
    <name evidence="2" type="ORF">ACNJC6_03172</name>
    <name evidence="1" type="ORF">AJO04nite_29420</name>
</gene>
<sequence length="68" mass="8155">MIEIDRRIRAKEFMQLLSIGKDKFYNMINTGDIQQPIRLSDKDVFWYSSYVKNKVEEHKPKSDIVPHN</sequence>
<evidence type="ECO:0000313" key="3">
    <source>
        <dbReference type="Proteomes" id="UP000196240"/>
    </source>
</evidence>
<dbReference type="Proteomes" id="UP000196240">
    <property type="component" value="Unassembled WGS sequence"/>
</dbReference>
<dbReference type="InterPro" id="IPR010260">
    <property type="entry name" value="AlpA"/>
</dbReference>
<accession>A0A1R7QGV3</accession>